<keyword evidence="15" id="KW-1185">Reference proteome</keyword>
<organism evidence="14 15">
    <name type="scientific">Mucilaginibacter pedocola</name>
    <dbReference type="NCBI Taxonomy" id="1792845"/>
    <lineage>
        <taxon>Bacteria</taxon>
        <taxon>Pseudomonadati</taxon>
        <taxon>Bacteroidota</taxon>
        <taxon>Sphingobacteriia</taxon>
        <taxon>Sphingobacteriales</taxon>
        <taxon>Sphingobacteriaceae</taxon>
        <taxon>Mucilaginibacter</taxon>
    </lineage>
</organism>
<dbReference type="PROSITE" id="PS00178">
    <property type="entry name" value="AA_TRNA_LIGASE_I"/>
    <property type="match status" value="1"/>
</dbReference>
<name>A0A1S9PBC1_9SPHI</name>
<feature type="domain" description="Methionyl/Leucyl tRNA synthetase" evidence="12">
    <location>
        <begin position="38"/>
        <end position="144"/>
    </location>
</feature>
<dbReference type="STRING" id="1792845.BC343_11240"/>
<evidence type="ECO:0000256" key="1">
    <source>
        <dbReference type="ARBA" id="ARBA00005594"/>
    </source>
</evidence>
<evidence type="ECO:0000256" key="9">
    <source>
        <dbReference type="HAMAP-Rule" id="MF_00049"/>
    </source>
</evidence>
<keyword evidence="6 9" id="KW-0648">Protein biosynthesis</keyword>
<dbReference type="Gene3D" id="3.40.50.620">
    <property type="entry name" value="HUPs"/>
    <property type="match status" value="3"/>
</dbReference>
<evidence type="ECO:0000256" key="8">
    <source>
        <dbReference type="ARBA" id="ARBA00047469"/>
    </source>
</evidence>
<evidence type="ECO:0000256" key="4">
    <source>
        <dbReference type="ARBA" id="ARBA00022741"/>
    </source>
</evidence>
<reference evidence="14 15" key="1">
    <citation type="submission" date="2016-07" db="EMBL/GenBank/DDBJ databases">
        <title>Genomic analysis of zinc-resistant bacterium Mucilaginibacter pedocola TBZ30.</title>
        <authorList>
            <person name="Huang J."/>
            <person name="Tang J."/>
        </authorList>
    </citation>
    <scope>NUCLEOTIDE SEQUENCE [LARGE SCALE GENOMIC DNA]</scope>
    <source>
        <strain evidence="14 15">TBZ30</strain>
    </source>
</reference>
<keyword evidence="7 9" id="KW-0030">Aminoacyl-tRNA synthetase</keyword>
<evidence type="ECO:0000256" key="6">
    <source>
        <dbReference type="ARBA" id="ARBA00022917"/>
    </source>
</evidence>
<comment type="similarity">
    <text evidence="1 9 10">Belongs to the class-I aminoacyl-tRNA synthetase family.</text>
</comment>
<evidence type="ECO:0000256" key="10">
    <source>
        <dbReference type="RuleBase" id="RU363039"/>
    </source>
</evidence>
<dbReference type="InterPro" id="IPR009080">
    <property type="entry name" value="tRNAsynth_Ia_anticodon-bd"/>
</dbReference>
<dbReference type="GO" id="GO:0002161">
    <property type="term" value="F:aminoacyl-tRNA deacylase activity"/>
    <property type="evidence" value="ECO:0007669"/>
    <property type="project" value="InterPro"/>
</dbReference>
<dbReference type="InterPro" id="IPR015413">
    <property type="entry name" value="Methionyl/Leucyl_tRNA_Synth"/>
</dbReference>
<feature type="domain" description="Leucyl-tRNA synthetase editing" evidence="13">
    <location>
        <begin position="277"/>
        <end position="458"/>
    </location>
</feature>
<dbReference type="GO" id="GO:0006429">
    <property type="term" value="P:leucyl-tRNA aminoacylation"/>
    <property type="evidence" value="ECO:0007669"/>
    <property type="project" value="UniProtKB-UniRule"/>
</dbReference>
<dbReference type="RefSeq" id="WP_078349955.1">
    <property type="nucleotide sequence ID" value="NZ_MBTF01000034.1"/>
</dbReference>
<dbReference type="InterPro" id="IPR014729">
    <property type="entry name" value="Rossmann-like_a/b/a_fold"/>
</dbReference>
<keyword evidence="5 9" id="KW-0067">ATP-binding</keyword>
<evidence type="ECO:0000256" key="5">
    <source>
        <dbReference type="ARBA" id="ARBA00022840"/>
    </source>
</evidence>
<sequence>MDYQFKEIEKKWQQFWADNHTFKAENNTDKPKYYVLDMFPYPSGAGLHVGHPLGYIASDIFARYKRLKGFNVLHPMGYDSFGLPAEQYAIQTGQHPLVTTEDNIATYRRQLDQIGFSFDWSREVRTSSPDYYKWTQWIFMQLFNSWYNKDADKAAPITELVAHFESKGSAGINAVCDEDILSFTAEEWKAFSEAEQQTELLKYRLTYLRESTVNWCAALGTVLANDEVKDGFSERGGYPVEQKKMMQWSMRITAYAQRLLEGLDTIDWPEPLKEMQRNWIGKSVGASVKFPVENSSEVIEVFTTRVDTIFGVTFVVLAPEHELVAQLTTPEQKATVEEYIAKTKKKSELDRMADTKTVSGAFTGSYVLNPLNGEKIQLWIADYVLAGYGTGAVMAVPSGDQRDYLFAKHFDLPVVQILDIQKIDTEADPTKEGTYINSDFMNGLDYKAGTAAVIAKLESIGSGKAKVNFRMRDAIFGRQRYWGEPVPVYFKNGLPYLIKESELPLLLPEIDKYLPTETGEPPLGRATDWKHAEGEYELSTMPGWAGSSWYWYRYMDAQNETDFASKEAIDYWKAVDLYIGGSEHATGHLLYSRFWNKFLKDIGKTPEEEPFKKLINQGMIQGRSNFVYRLIDAEGKGTNTFVSHGLIKEYNTSPIHVDVNIVENDVLNQAKFKAWRPDFAEAEFILENGKYVCGVEIEKMSKRYYNVVNPDDLAQRYGADTLRMYEMFLGPLEQSKPWNTNGIEGVFKFLRKFWKLFHDADFNFNVSDAEPTKAEFKSLHKIIQKVEQDIERFSFNTSVSSFMIAVNELTDLKCNKRAILQDLVIILEPYAPHICEELWELLGYTKGKLSYAAYPTFNPAYLVEDEFSYPISINGKMKTNIALSLALGNDEIEAIIRSHADVQKYLDGKSPKKVIVVKGRIVNIVL</sequence>
<dbReference type="InterPro" id="IPR009008">
    <property type="entry name" value="Val/Leu/Ile-tRNA-synth_edit"/>
</dbReference>
<dbReference type="PANTHER" id="PTHR43740">
    <property type="entry name" value="LEUCYL-TRNA SYNTHETASE"/>
    <property type="match status" value="1"/>
</dbReference>
<comment type="caution">
    <text evidence="9">Lacks conserved residue(s) required for the propagation of feature annotation.</text>
</comment>
<evidence type="ECO:0000256" key="7">
    <source>
        <dbReference type="ARBA" id="ARBA00023146"/>
    </source>
</evidence>
<dbReference type="InterPro" id="IPR001412">
    <property type="entry name" value="aa-tRNA-synth_I_CS"/>
</dbReference>
<dbReference type="EMBL" id="MBTF01000034">
    <property type="protein sequence ID" value="OOQ58211.1"/>
    <property type="molecule type" value="Genomic_DNA"/>
</dbReference>
<evidence type="ECO:0000313" key="15">
    <source>
        <dbReference type="Proteomes" id="UP000189739"/>
    </source>
</evidence>
<evidence type="ECO:0000259" key="11">
    <source>
        <dbReference type="Pfam" id="PF08264"/>
    </source>
</evidence>
<evidence type="ECO:0000256" key="3">
    <source>
        <dbReference type="ARBA" id="ARBA00022598"/>
    </source>
</evidence>
<dbReference type="HAMAP" id="MF_00049_B">
    <property type="entry name" value="Leu_tRNA_synth_B"/>
    <property type="match status" value="1"/>
</dbReference>
<dbReference type="FunFam" id="3.40.50.620:FF:000060">
    <property type="entry name" value="Leucine--tRNA ligase"/>
    <property type="match status" value="1"/>
</dbReference>
<comment type="caution">
    <text evidence="14">The sequence shown here is derived from an EMBL/GenBank/DDBJ whole genome shotgun (WGS) entry which is preliminary data.</text>
</comment>
<dbReference type="NCBIfam" id="TIGR00396">
    <property type="entry name" value="leuS_bact"/>
    <property type="match status" value="1"/>
</dbReference>
<dbReference type="SUPFAM" id="SSF47323">
    <property type="entry name" value="Anticodon-binding domain of a subclass of class I aminoacyl-tRNA synthetases"/>
    <property type="match status" value="1"/>
</dbReference>
<evidence type="ECO:0000256" key="2">
    <source>
        <dbReference type="ARBA" id="ARBA00022490"/>
    </source>
</evidence>
<protein>
    <recommendedName>
        <fullName evidence="9">Leucine--tRNA ligase</fullName>
        <ecNumber evidence="9">6.1.1.4</ecNumber>
    </recommendedName>
    <alternativeName>
        <fullName evidence="9">Leucyl-tRNA synthetase</fullName>
        <shortName evidence="9">LeuRS</shortName>
    </alternativeName>
</protein>
<comment type="subcellular location">
    <subcellularLocation>
        <location evidence="9">Cytoplasm</location>
    </subcellularLocation>
</comment>
<dbReference type="Gene3D" id="3.90.740.10">
    <property type="entry name" value="Valyl/Leucyl/Isoleucyl-tRNA synthetase, editing domain"/>
    <property type="match status" value="1"/>
</dbReference>
<dbReference type="Pfam" id="PF13603">
    <property type="entry name" value="tRNA-synt_1_2"/>
    <property type="match status" value="1"/>
</dbReference>
<evidence type="ECO:0000259" key="13">
    <source>
        <dbReference type="Pfam" id="PF13603"/>
    </source>
</evidence>
<dbReference type="Pfam" id="PF09334">
    <property type="entry name" value="tRNA-synt_1g"/>
    <property type="match status" value="1"/>
</dbReference>
<dbReference type="AlphaFoldDB" id="A0A1S9PBC1"/>
<evidence type="ECO:0000259" key="12">
    <source>
        <dbReference type="Pfam" id="PF09334"/>
    </source>
</evidence>
<gene>
    <name evidence="9" type="primary">leuS</name>
    <name evidence="14" type="ORF">BC343_11240</name>
</gene>
<dbReference type="Pfam" id="PF08264">
    <property type="entry name" value="Anticodon_1"/>
    <property type="match status" value="1"/>
</dbReference>
<keyword evidence="4 9" id="KW-0547">Nucleotide-binding</keyword>
<evidence type="ECO:0000313" key="14">
    <source>
        <dbReference type="EMBL" id="OOQ58211.1"/>
    </source>
</evidence>
<dbReference type="FunFam" id="3.40.50.620:FF:000056">
    <property type="entry name" value="Leucine--tRNA ligase"/>
    <property type="match status" value="1"/>
</dbReference>
<dbReference type="GO" id="GO:0004823">
    <property type="term" value="F:leucine-tRNA ligase activity"/>
    <property type="evidence" value="ECO:0007669"/>
    <property type="project" value="UniProtKB-UniRule"/>
</dbReference>
<dbReference type="GO" id="GO:0005524">
    <property type="term" value="F:ATP binding"/>
    <property type="evidence" value="ECO:0007669"/>
    <property type="project" value="UniProtKB-UniRule"/>
</dbReference>
<dbReference type="FunFam" id="1.10.730.10:FF:000011">
    <property type="entry name" value="Leucine--tRNA ligase chloroplastic/mitochondrial"/>
    <property type="match status" value="1"/>
</dbReference>
<dbReference type="InterPro" id="IPR013155">
    <property type="entry name" value="M/V/L/I-tRNA-synth_anticd-bd"/>
</dbReference>
<dbReference type="SUPFAM" id="SSF50677">
    <property type="entry name" value="ValRS/IleRS/LeuRS editing domain"/>
    <property type="match status" value="1"/>
</dbReference>
<dbReference type="InterPro" id="IPR002302">
    <property type="entry name" value="Leu-tRNA-ligase"/>
</dbReference>
<dbReference type="PRINTS" id="PR00985">
    <property type="entry name" value="TRNASYNTHLEU"/>
</dbReference>
<keyword evidence="2 9" id="KW-0963">Cytoplasm</keyword>
<dbReference type="OrthoDB" id="9810365at2"/>
<dbReference type="CDD" id="cd07958">
    <property type="entry name" value="Anticodon_Ia_Leu_BEm"/>
    <property type="match status" value="1"/>
</dbReference>
<keyword evidence="3 9" id="KW-0436">Ligase</keyword>
<dbReference type="Proteomes" id="UP000189739">
    <property type="component" value="Unassembled WGS sequence"/>
</dbReference>
<comment type="catalytic activity">
    <reaction evidence="8 9">
        <text>tRNA(Leu) + L-leucine + ATP = L-leucyl-tRNA(Leu) + AMP + diphosphate</text>
        <dbReference type="Rhea" id="RHEA:11688"/>
        <dbReference type="Rhea" id="RHEA-COMP:9613"/>
        <dbReference type="Rhea" id="RHEA-COMP:9622"/>
        <dbReference type="ChEBI" id="CHEBI:30616"/>
        <dbReference type="ChEBI" id="CHEBI:33019"/>
        <dbReference type="ChEBI" id="CHEBI:57427"/>
        <dbReference type="ChEBI" id="CHEBI:78442"/>
        <dbReference type="ChEBI" id="CHEBI:78494"/>
        <dbReference type="ChEBI" id="CHEBI:456215"/>
        <dbReference type="EC" id="6.1.1.4"/>
    </reaction>
</comment>
<dbReference type="EC" id="6.1.1.4" evidence="9"/>
<dbReference type="Gene3D" id="1.10.730.10">
    <property type="entry name" value="Isoleucyl-tRNA Synthetase, Domain 1"/>
    <property type="match status" value="1"/>
</dbReference>
<dbReference type="InterPro" id="IPR025709">
    <property type="entry name" value="Leu_tRNA-synth_edit"/>
</dbReference>
<feature type="binding site" evidence="9">
    <location>
        <position position="702"/>
    </location>
    <ligand>
        <name>ATP</name>
        <dbReference type="ChEBI" id="CHEBI:30616"/>
    </ligand>
</feature>
<dbReference type="GO" id="GO:0005829">
    <property type="term" value="C:cytosol"/>
    <property type="evidence" value="ECO:0007669"/>
    <property type="project" value="TreeGrafter"/>
</dbReference>
<proteinExistence type="inferred from homology"/>
<feature type="domain" description="Methionyl/Valyl/Leucyl/Isoleucyl-tRNA synthetase anticodon-binding" evidence="11">
    <location>
        <begin position="778"/>
        <end position="885"/>
    </location>
</feature>
<dbReference type="SUPFAM" id="SSF52374">
    <property type="entry name" value="Nucleotidylyl transferase"/>
    <property type="match status" value="1"/>
</dbReference>
<dbReference type="PANTHER" id="PTHR43740:SF2">
    <property type="entry name" value="LEUCINE--TRNA LIGASE, MITOCHONDRIAL"/>
    <property type="match status" value="1"/>
</dbReference>
<accession>A0A1S9PBC1</accession>